<feature type="compositionally biased region" description="Basic and acidic residues" evidence="3">
    <location>
        <begin position="82"/>
        <end position="95"/>
    </location>
</feature>
<evidence type="ECO:0000313" key="6">
    <source>
        <dbReference type="Proteomes" id="UP000521872"/>
    </source>
</evidence>
<gene>
    <name evidence="5" type="ORF">D9613_007265</name>
</gene>
<evidence type="ECO:0000313" key="5">
    <source>
        <dbReference type="EMBL" id="KAF4611298.1"/>
    </source>
</evidence>
<feature type="chain" id="PRO_5034730137" evidence="4">
    <location>
        <begin position="22"/>
        <end position="399"/>
    </location>
</feature>
<dbReference type="GO" id="GO:0004540">
    <property type="term" value="F:RNA nuclease activity"/>
    <property type="evidence" value="ECO:0007669"/>
    <property type="project" value="InterPro"/>
</dbReference>
<dbReference type="EMBL" id="JAACJL010000058">
    <property type="protein sequence ID" value="KAF4611298.1"/>
    <property type="molecule type" value="Genomic_DNA"/>
</dbReference>
<dbReference type="Gene3D" id="3.10.450.30">
    <property type="entry name" value="Microbial ribonucleases"/>
    <property type="match status" value="1"/>
</dbReference>
<proteinExistence type="predicted"/>
<dbReference type="GO" id="GO:0016787">
    <property type="term" value="F:hydrolase activity"/>
    <property type="evidence" value="ECO:0007669"/>
    <property type="project" value="UniProtKB-KW"/>
</dbReference>
<evidence type="ECO:0000256" key="2">
    <source>
        <dbReference type="ARBA" id="ARBA00022801"/>
    </source>
</evidence>
<feature type="signal peptide" evidence="4">
    <location>
        <begin position="1"/>
        <end position="21"/>
    </location>
</feature>
<sequence length="399" mass="43986">MVRKIYTLSALLIACISAVSALPAPGRQGDAETSCVAARLGARDLHPCSLPSHPKPTTTSNAQVLEQRAHTSRKSRAKKRADKGLPKATAADKNRIPGVERVKHKPGMTAKKQSRVAERKEHRALARKQKNANTIALAFQKQKMPPFGMDANGQVTHRPTKEEVAEHAWKKYEKAQADKAARKAAWDALSPEDQEKKNQASAANRDADKLRNVKEKYRQRRIKTKAKARKARIAETRVHVAAARKQFYGAQGLPSRHDKFISPQGKPYTGKDIRQGVFASEYAESKGGVGYKVTTGQRVTGKKNKLPKEFENRLNEHTNSHPLPAAHHAGITDLKEYPIVHDKKRAHDGRHPNPTEARVITTKDSAGHTVLVGAVGHPHGTGGHEEFKAVPVQKYGYGD</sequence>
<feature type="region of interest" description="Disordered" evidence="3">
    <location>
        <begin position="47"/>
        <end position="95"/>
    </location>
</feature>
<evidence type="ECO:0000256" key="3">
    <source>
        <dbReference type="SAM" id="MobiDB-lite"/>
    </source>
</evidence>
<feature type="region of interest" description="Disordered" evidence="3">
    <location>
        <begin position="183"/>
        <end position="211"/>
    </location>
</feature>
<dbReference type="GO" id="GO:0003723">
    <property type="term" value="F:RNA binding"/>
    <property type="evidence" value="ECO:0007669"/>
    <property type="project" value="InterPro"/>
</dbReference>
<dbReference type="InterPro" id="IPR016191">
    <property type="entry name" value="Ribonuclease/ribotoxin"/>
</dbReference>
<evidence type="ECO:0000256" key="4">
    <source>
        <dbReference type="SAM" id="SignalP"/>
    </source>
</evidence>
<comment type="caution">
    <text evidence="5">The sequence shown here is derived from an EMBL/GenBank/DDBJ whole genome shotgun (WGS) entry which is preliminary data.</text>
</comment>
<accession>A0A8H4QI18</accession>
<feature type="compositionally biased region" description="Basic residues" evidence="3">
    <location>
        <begin position="70"/>
        <end position="81"/>
    </location>
</feature>
<organism evidence="5 6">
    <name type="scientific">Agrocybe pediades</name>
    <dbReference type="NCBI Taxonomy" id="84607"/>
    <lineage>
        <taxon>Eukaryota</taxon>
        <taxon>Fungi</taxon>
        <taxon>Dikarya</taxon>
        <taxon>Basidiomycota</taxon>
        <taxon>Agaricomycotina</taxon>
        <taxon>Agaricomycetes</taxon>
        <taxon>Agaricomycetidae</taxon>
        <taxon>Agaricales</taxon>
        <taxon>Agaricineae</taxon>
        <taxon>Strophariaceae</taxon>
        <taxon>Agrocybe</taxon>
    </lineage>
</organism>
<keyword evidence="2" id="KW-0378">Hydrolase</keyword>
<evidence type="ECO:0000256" key="1">
    <source>
        <dbReference type="ARBA" id="ARBA00022722"/>
    </source>
</evidence>
<keyword evidence="1" id="KW-0540">Nuclease</keyword>
<dbReference type="PROSITE" id="PS51257">
    <property type="entry name" value="PROKAR_LIPOPROTEIN"/>
    <property type="match status" value="1"/>
</dbReference>
<protein>
    <submittedName>
        <fullName evidence="5">Uncharacterized protein</fullName>
    </submittedName>
</protein>
<reference evidence="5 6" key="1">
    <citation type="submission" date="2019-12" db="EMBL/GenBank/DDBJ databases">
        <authorList>
            <person name="Floudas D."/>
            <person name="Bentzer J."/>
            <person name="Ahren D."/>
            <person name="Johansson T."/>
            <person name="Persson P."/>
            <person name="Tunlid A."/>
        </authorList>
    </citation>
    <scope>NUCLEOTIDE SEQUENCE [LARGE SCALE GENOMIC DNA]</scope>
    <source>
        <strain evidence="5 6">CBS 102.39</strain>
    </source>
</reference>
<dbReference type="SUPFAM" id="SSF53933">
    <property type="entry name" value="Microbial ribonucleases"/>
    <property type="match status" value="1"/>
</dbReference>
<dbReference type="Proteomes" id="UP000521872">
    <property type="component" value="Unassembled WGS sequence"/>
</dbReference>
<keyword evidence="4" id="KW-0732">Signal</keyword>
<keyword evidence="6" id="KW-1185">Reference proteome</keyword>
<feature type="compositionally biased region" description="Polar residues" evidence="3">
    <location>
        <begin position="55"/>
        <end position="64"/>
    </location>
</feature>
<dbReference type="AlphaFoldDB" id="A0A8H4QI18"/>
<feature type="region of interest" description="Disordered" evidence="3">
    <location>
        <begin position="376"/>
        <end position="399"/>
    </location>
</feature>
<name>A0A8H4QI18_9AGAR</name>